<evidence type="ECO:0000313" key="12">
    <source>
        <dbReference type="Proteomes" id="UP000621510"/>
    </source>
</evidence>
<dbReference type="InterPro" id="IPR036259">
    <property type="entry name" value="MFS_trans_sf"/>
</dbReference>
<feature type="transmembrane region" description="Helical" evidence="9">
    <location>
        <begin position="129"/>
        <end position="150"/>
    </location>
</feature>
<feature type="transmembrane region" description="Helical" evidence="9">
    <location>
        <begin position="80"/>
        <end position="97"/>
    </location>
</feature>
<dbReference type="SUPFAM" id="SSF103473">
    <property type="entry name" value="MFS general substrate transporter"/>
    <property type="match status" value="1"/>
</dbReference>
<proteinExistence type="predicted"/>
<evidence type="ECO:0000256" key="6">
    <source>
        <dbReference type="ARBA" id="ARBA00023136"/>
    </source>
</evidence>
<dbReference type="PRINTS" id="PR01036">
    <property type="entry name" value="TCRTETB"/>
</dbReference>
<feature type="transmembrane region" description="Helical" evidence="9">
    <location>
        <begin position="249"/>
        <end position="271"/>
    </location>
</feature>
<feature type="transmembrane region" description="Helical" evidence="9">
    <location>
        <begin position="189"/>
        <end position="212"/>
    </location>
</feature>
<evidence type="ECO:0000256" key="2">
    <source>
        <dbReference type="ARBA" id="ARBA00022448"/>
    </source>
</evidence>
<dbReference type="InterPro" id="IPR020846">
    <property type="entry name" value="MFS_dom"/>
</dbReference>
<name>A0ABS1PXV1_9ACTN</name>
<feature type="transmembrane region" description="Helical" evidence="9">
    <location>
        <begin position="495"/>
        <end position="515"/>
    </location>
</feature>
<keyword evidence="2" id="KW-0813">Transport</keyword>
<evidence type="ECO:0000256" key="9">
    <source>
        <dbReference type="SAM" id="Phobius"/>
    </source>
</evidence>
<feature type="transmembrane region" description="Helical" evidence="9">
    <location>
        <begin position="324"/>
        <end position="345"/>
    </location>
</feature>
<evidence type="ECO:0000256" key="8">
    <source>
        <dbReference type="SAM" id="MobiDB-lite"/>
    </source>
</evidence>
<dbReference type="Pfam" id="PF07690">
    <property type="entry name" value="MFS_1"/>
    <property type="match status" value="1"/>
</dbReference>
<evidence type="ECO:0000256" key="4">
    <source>
        <dbReference type="ARBA" id="ARBA00022692"/>
    </source>
</evidence>
<keyword evidence="7" id="KW-0046">Antibiotic resistance</keyword>
<feature type="domain" description="Major facilitator superfamily (MFS) profile" evidence="10">
    <location>
        <begin position="38"/>
        <end position="519"/>
    </location>
</feature>
<dbReference type="Proteomes" id="UP000621510">
    <property type="component" value="Unassembled WGS sequence"/>
</dbReference>
<dbReference type="PANTHER" id="PTHR42718:SF42">
    <property type="entry name" value="EXPORT PROTEIN"/>
    <property type="match status" value="1"/>
</dbReference>
<feature type="transmembrane region" description="Helical" evidence="9">
    <location>
        <begin position="36"/>
        <end position="60"/>
    </location>
</feature>
<feature type="transmembrane region" description="Helical" evidence="9">
    <location>
        <begin position="428"/>
        <end position="446"/>
    </location>
</feature>
<dbReference type="CDD" id="cd17321">
    <property type="entry name" value="MFS_MMR_MDR_like"/>
    <property type="match status" value="1"/>
</dbReference>
<keyword evidence="6 9" id="KW-0472">Membrane</keyword>
<evidence type="ECO:0000313" key="11">
    <source>
        <dbReference type="EMBL" id="MBL1117256.1"/>
    </source>
</evidence>
<protein>
    <submittedName>
        <fullName evidence="11">MFS transporter</fullName>
    </submittedName>
</protein>
<keyword evidence="5 9" id="KW-1133">Transmembrane helix</keyword>
<dbReference type="PANTHER" id="PTHR42718">
    <property type="entry name" value="MAJOR FACILITATOR SUPERFAMILY MULTIDRUG TRANSPORTER MFSC"/>
    <property type="match status" value="1"/>
</dbReference>
<reference evidence="11 12" key="1">
    <citation type="submission" date="2021-01" db="EMBL/GenBank/DDBJ databases">
        <title>WGS of actinomycetes isolated from Thailand.</title>
        <authorList>
            <person name="Thawai C."/>
        </authorList>
    </citation>
    <scope>NUCLEOTIDE SEQUENCE [LARGE SCALE GENOMIC DNA]</scope>
    <source>
        <strain evidence="11 12">CA3R110</strain>
    </source>
</reference>
<accession>A0ABS1PXV1</accession>
<feature type="compositionally biased region" description="Basic and acidic residues" evidence="8">
    <location>
        <begin position="7"/>
        <end position="31"/>
    </location>
</feature>
<dbReference type="InterPro" id="IPR011701">
    <property type="entry name" value="MFS"/>
</dbReference>
<evidence type="ECO:0000256" key="3">
    <source>
        <dbReference type="ARBA" id="ARBA00022475"/>
    </source>
</evidence>
<organism evidence="11 12">
    <name type="scientific">Streptomyces endocoffeicus</name>
    <dbReference type="NCBI Taxonomy" id="2898945"/>
    <lineage>
        <taxon>Bacteria</taxon>
        <taxon>Bacillati</taxon>
        <taxon>Actinomycetota</taxon>
        <taxon>Actinomycetes</taxon>
        <taxon>Kitasatosporales</taxon>
        <taxon>Streptomycetaceae</taxon>
        <taxon>Streptomyces</taxon>
    </lineage>
</organism>
<dbReference type="PROSITE" id="PS50850">
    <property type="entry name" value="MFS"/>
    <property type="match status" value="1"/>
</dbReference>
<dbReference type="NCBIfam" id="TIGR00711">
    <property type="entry name" value="efflux_EmrB"/>
    <property type="match status" value="1"/>
</dbReference>
<comment type="subcellular location">
    <subcellularLocation>
        <location evidence="1">Cell membrane</location>
        <topology evidence="1">Multi-pass membrane protein</topology>
    </subcellularLocation>
</comment>
<dbReference type="Gene3D" id="1.20.1250.20">
    <property type="entry name" value="MFS general substrate transporter like domains"/>
    <property type="match status" value="2"/>
</dbReference>
<feature type="transmembrane region" description="Helical" evidence="9">
    <location>
        <begin position="104"/>
        <end position="123"/>
    </location>
</feature>
<gene>
    <name evidence="11" type="ORF">JK364_33465</name>
</gene>
<evidence type="ECO:0000256" key="5">
    <source>
        <dbReference type="ARBA" id="ARBA00022989"/>
    </source>
</evidence>
<dbReference type="InterPro" id="IPR004638">
    <property type="entry name" value="EmrB-like"/>
</dbReference>
<evidence type="ECO:0000256" key="1">
    <source>
        <dbReference type="ARBA" id="ARBA00004651"/>
    </source>
</evidence>
<dbReference type="EMBL" id="JAERRG010000016">
    <property type="protein sequence ID" value="MBL1117256.1"/>
    <property type="molecule type" value="Genomic_DNA"/>
</dbReference>
<evidence type="ECO:0000256" key="7">
    <source>
        <dbReference type="ARBA" id="ARBA00023251"/>
    </source>
</evidence>
<feature type="region of interest" description="Disordered" evidence="8">
    <location>
        <begin position="1"/>
        <end position="31"/>
    </location>
</feature>
<sequence>MSAAPNPRRDPRRDPHLDPHPDPHPDPDSHPDPRRWWTLAALVASTLVIGFDTTILNIALPTMASALHADIGEQQWIVDSYTVVFAAAMLPAGLLGDRFGRRRMLITGLLIFLAGALIGALVSTPAPVIVARLVMGLGAALVMPLSMAVLPTFFGPGERSRAIAALSAAMGLGMPLGPLVGGWLLDHFWWGSIFLINLPLVAIAILACLFLLPETRDPAAPRIDLVSTALSVGGLIALVWGLIEAPARGWTHPLILTAFAASVALLTGLTLRERQSVRPMLDLGLLFRPAFLWNAVAITLVGFSLLGLLFVLPQYLQAVLGNDAFGTGLRLLPMMAGLLLAARAATPLAARFGPRPVISGGLLVSAAAAFLGSRTEVGDGYGMTAPWLTITGLGFGLGVVPAMDAALGALSRDREGTGSGLLMTLRQVGGTIGVALLGSLLADAYSTRLDTTGLPPAAADAAEGSVVAAHAVAGRLGDPHLAASADAAFVHGMDVALLVTAFTSLAAAALVAILLPRTVPADQGAMVQETADARQ</sequence>
<feature type="transmembrane region" description="Helical" evidence="9">
    <location>
        <begin position="357"/>
        <end position="373"/>
    </location>
</feature>
<feature type="transmembrane region" description="Helical" evidence="9">
    <location>
        <begin position="291"/>
        <end position="312"/>
    </location>
</feature>
<keyword evidence="3" id="KW-1003">Cell membrane</keyword>
<feature type="transmembrane region" description="Helical" evidence="9">
    <location>
        <begin position="385"/>
        <end position="407"/>
    </location>
</feature>
<evidence type="ECO:0000259" key="10">
    <source>
        <dbReference type="PROSITE" id="PS50850"/>
    </source>
</evidence>
<comment type="caution">
    <text evidence="11">The sequence shown here is derived from an EMBL/GenBank/DDBJ whole genome shotgun (WGS) entry which is preliminary data.</text>
</comment>
<feature type="transmembrane region" description="Helical" evidence="9">
    <location>
        <begin position="162"/>
        <end position="183"/>
    </location>
</feature>
<keyword evidence="4 9" id="KW-0812">Transmembrane</keyword>
<keyword evidence="12" id="KW-1185">Reference proteome</keyword>
<feature type="transmembrane region" description="Helical" evidence="9">
    <location>
        <begin position="224"/>
        <end position="243"/>
    </location>
</feature>